<name>A0AAW7I0K6_9GAMM</name>
<dbReference type="RefSeq" id="WP_290022705.1">
    <property type="nucleotide sequence ID" value="NZ_JAOPLV010000010.1"/>
</dbReference>
<comment type="caution">
    <text evidence="1">The sequence shown here is derived from an EMBL/GenBank/DDBJ whole genome shotgun (WGS) entry which is preliminary data.</text>
</comment>
<reference evidence="1" key="1">
    <citation type="submission" date="2023-08" db="EMBL/GenBank/DDBJ databases">
        <title>WGS of Aeromonas isolates.</title>
        <authorList>
            <person name="Lee H."/>
        </authorList>
    </citation>
    <scope>NUCLEOTIDE SEQUENCE</scope>
    <source>
        <strain evidence="1">SL22</strain>
    </source>
</reference>
<protein>
    <submittedName>
        <fullName evidence="1">Regulatory protein GemA</fullName>
    </submittedName>
</protein>
<dbReference type="Proteomes" id="UP001168216">
    <property type="component" value="Unassembled WGS sequence"/>
</dbReference>
<dbReference type="EMBL" id="JAOPLV010000010">
    <property type="protein sequence ID" value="MDM5141714.1"/>
    <property type="molecule type" value="Genomic_DNA"/>
</dbReference>
<accession>A0AAW7I0K6</accession>
<sequence>MQLDAKRLLTLVQVGRRELSLDEEDYRALLESVTGARSAKGLKAAQLEDVVKAMKGLGFKVKGSATSRRSPPSSAKVQAPEVRKVRAIWITMYNDGFVRDGSDDALGSYIKRMTANSNGGAGINRAEWLTSAQAERVLEALKKWHIRLMTAAIIERGDVVPAPRGHQIDAMPGYDLIRQAYETPGWRPARITVIDSSKPVSEINDKAP</sequence>
<dbReference type="InterPro" id="IPR009363">
    <property type="entry name" value="Phage_Mu_Gp16"/>
</dbReference>
<dbReference type="AlphaFoldDB" id="A0AAW7I0K6"/>
<dbReference type="Pfam" id="PF06252">
    <property type="entry name" value="GemA"/>
    <property type="match status" value="1"/>
</dbReference>
<organism evidence="1 2">
    <name type="scientific">Aeromonas bestiarum</name>
    <dbReference type="NCBI Taxonomy" id="105751"/>
    <lineage>
        <taxon>Bacteria</taxon>
        <taxon>Pseudomonadati</taxon>
        <taxon>Pseudomonadota</taxon>
        <taxon>Gammaproteobacteria</taxon>
        <taxon>Aeromonadales</taxon>
        <taxon>Aeromonadaceae</taxon>
        <taxon>Aeromonas</taxon>
    </lineage>
</organism>
<gene>
    <name evidence="1" type="ORF">OB959_18250</name>
</gene>
<proteinExistence type="predicted"/>
<evidence type="ECO:0000313" key="2">
    <source>
        <dbReference type="Proteomes" id="UP001168216"/>
    </source>
</evidence>
<evidence type="ECO:0000313" key="1">
    <source>
        <dbReference type="EMBL" id="MDM5141714.1"/>
    </source>
</evidence>